<evidence type="ECO:0000256" key="4">
    <source>
        <dbReference type="ARBA" id="ARBA00022490"/>
    </source>
</evidence>
<feature type="region of interest" description="Disordered" evidence="10">
    <location>
        <begin position="776"/>
        <end position="821"/>
    </location>
</feature>
<dbReference type="Proteomes" id="UP000007798">
    <property type="component" value="Unassembled WGS sequence"/>
</dbReference>
<evidence type="ECO:0000256" key="1">
    <source>
        <dbReference type="ARBA" id="ARBA00004114"/>
    </source>
</evidence>
<reference evidence="11 12" key="1">
    <citation type="journal article" date="2007" name="Nature">
        <title>Evolution of genes and genomes on the Drosophila phylogeny.</title>
        <authorList>
            <consortium name="Drosophila 12 Genomes Consortium"/>
            <person name="Clark A.G."/>
            <person name="Eisen M.B."/>
            <person name="Smith D.R."/>
            <person name="Bergman C.M."/>
            <person name="Oliver B."/>
            <person name="Markow T.A."/>
            <person name="Kaufman T.C."/>
            <person name="Kellis M."/>
            <person name="Gelbart W."/>
            <person name="Iyer V.N."/>
            <person name="Pollard D.A."/>
            <person name="Sackton T.B."/>
            <person name="Larracuente A.M."/>
            <person name="Singh N.D."/>
            <person name="Abad J.P."/>
            <person name="Abt D.N."/>
            <person name="Adryan B."/>
            <person name="Aguade M."/>
            <person name="Akashi H."/>
            <person name="Anderson W.W."/>
            <person name="Aquadro C.F."/>
            <person name="Ardell D.H."/>
            <person name="Arguello R."/>
            <person name="Artieri C.G."/>
            <person name="Barbash D.A."/>
            <person name="Barker D."/>
            <person name="Barsanti P."/>
            <person name="Batterham P."/>
            <person name="Batzoglou S."/>
            <person name="Begun D."/>
            <person name="Bhutkar A."/>
            <person name="Blanco E."/>
            <person name="Bosak S.A."/>
            <person name="Bradley R.K."/>
            <person name="Brand A.D."/>
            <person name="Brent M.R."/>
            <person name="Brooks A.N."/>
            <person name="Brown R.H."/>
            <person name="Butlin R.K."/>
            <person name="Caggese C."/>
            <person name="Calvi B.R."/>
            <person name="Bernardo de Carvalho A."/>
            <person name="Caspi A."/>
            <person name="Castrezana S."/>
            <person name="Celniker S.E."/>
            <person name="Chang J.L."/>
            <person name="Chapple C."/>
            <person name="Chatterji S."/>
            <person name="Chinwalla A."/>
            <person name="Civetta A."/>
            <person name="Clifton S.W."/>
            <person name="Comeron J.M."/>
            <person name="Costello J.C."/>
            <person name="Coyne J.A."/>
            <person name="Daub J."/>
            <person name="David R.G."/>
            <person name="Delcher A.L."/>
            <person name="Delehaunty K."/>
            <person name="Do C.B."/>
            <person name="Ebling H."/>
            <person name="Edwards K."/>
            <person name="Eickbush T."/>
            <person name="Evans J.D."/>
            <person name="Filipski A."/>
            <person name="Findeiss S."/>
            <person name="Freyhult E."/>
            <person name="Fulton L."/>
            <person name="Fulton R."/>
            <person name="Garcia A.C."/>
            <person name="Gardiner A."/>
            <person name="Garfield D.A."/>
            <person name="Garvin B.E."/>
            <person name="Gibson G."/>
            <person name="Gilbert D."/>
            <person name="Gnerre S."/>
            <person name="Godfrey J."/>
            <person name="Good R."/>
            <person name="Gotea V."/>
            <person name="Gravely B."/>
            <person name="Greenberg A.J."/>
            <person name="Griffiths-Jones S."/>
            <person name="Gross S."/>
            <person name="Guigo R."/>
            <person name="Gustafson E.A."/>
            <person name="Haerty W."/>
            <person name="Hahn M.W."/>
            <person name="Halligan D.L."/>
            <person name="Halpern A.L."/>
            <person name="Halter G.M."/>
            <person name="Han M.V."/>
            <person name="Heger A."/>
            <person name="Hillier L."/>
            <person name="Hinrichs A.S."/>
            <person name="Holmes I."/>
            <person name="Hoskins R.A."/>
            <person name="Hubisz M.J."/>
            <person name="Hultmark D."/>
            <person name="Huntley M.A."/>
            <person name="Jaffe D.B."/>
            <person name="Jagadeeshan S."/>
            <person name="Jeck W.R."/>
            <person name="Johnson J."/>
            <person name="Jones C.D."/>
            <person name="Jordan W.C."/>
            <person name="Karpen G.H."/>
            <person name="Kataoka E."/>
            <person name="Keightley P.D."/>
            <person name="Kheradpour P."/>
            <person name="Kirkness E.F."/>
            <person name="Koerich L.B."/>
            <person name="Kristiansen K."/>
            <person name="Kudrna D."/>
            <person name="Kulathinal R.J."/>
            <person name="Kumar S."/>
            <person name="Kwok R."/>
            <person name="Lander E."/>
            <person name="Langley C.H."/>
            <person name="Lapoint R."/>
            <person name="Lazzaro B.P."/>
            <person name="Lee S.J."/>
            <person name="Levesque L."/>
            <person name="Li R."/>
            <person name="Lin C.F."/>
            <person name="Lin M.F."/>
            <person name="Lindblad-Toh K."/>
            <person name="Llopart A."/>
            <person name="Long M."/>
            <person name="Low L."/>
            <person name="Lozovsky E."/>
            <person name="Lu J."/>
            <person name="Luo M."/>
            <person name="Machado C.A."/>
            <person name="Makalowski W."/>
            <person name="Marzo M."/>
            <person name="Matsuda M."/>
            <person name="Matzkin L."/>
            <person name="McAllister B."/>
            <person name="McBride C.S."/>
            <person name="McKernan B."/>
            <person name="McKernan K."/>
            <person name="Mendez-Lago M."/>
            <person name="Minx P."/>
            <person name="Mollenhauer M.U."/>
            <person name="Montooth K."/>
            <person name="Mount S.M."/>
            <person name="Mu X."/>
            <person name="Myers E."/>
            <person name="Negre B."/>
            <person name="Newfeld S."/>
            <person name="Nielsen R."/>
            <person name="Noor M.A."/>
            <person name="O'Grady P."/>
            <person name="Pachter L."/>
            <person name="Papaceit M."/>
            <person name="Parisi M.J."/>
            <person name="Parisi M."/>
            <person name="Parts L."/>
            <person name="Pedersen J.S."/>
            <person name="Pesole G."/>
            <person name="Phillippy A.M."/>
            <person name="Ponting C.P."/>
            <person name="Pop M."/>
            <person name="Porcelli D."/>
            <person name="Powell J.R."/>
            <person name="Prohaska S."/>
            <person name="Pruitt K."/>
            <person name="Puig M."/>
            <person name="Quesneville H."/>
            <person name="Ram K.R."/>
            <person name="Rand D."/>
            <person name="Rasmussen M.D."/>
            <person name="Reed L.K."/>
            <person name="Reenan R."/>
            <person name="Reily A."/>
            <person name="Remington K.A."/>
            <person name="Rieger T.T."/>
            <person name="Ritchie M.G."/>
            <person name="Robin C."/>
            <person name="Rogers Y.H."/>
            <person name="Rohde C."/>
            <person name="Rozas J."/>
            <person name="Rubenfield M.J."/>
            <person name="Ruiz A."/>
            <person name="Russo S."/>
            <person name="Salzberg S.L."/>
            <person name="Sanchez-Gracia A."/>
            <person name="Saranga D.J."/>
            <person name="Sato H."/>
            <person name="Schaeffer S.W."/>
            <person name="Schatz M.C."/>
            <person name="Schlenke T."/>
            <person name="Schwartz R."/>
            <person name="Segarra C."/>
            <person name="Singh R.S."/>
            <person name="Sirot L."/>
            <person name="Sirota M."/>
            <person name="Sisneros N.B."/>
            <person name="Smith C.D."/>
            <person name="Smith T.F."/>
            <person name="Spieth J."/>
            <person name="Stage D.E."/>
            <person name="Stark A."/>
            <person name="Stephan W."/>
            <person name="Strausberg R.L."/>
            <person name="Strempel S."/>
            <person name="Sturgill D."/>
            <person name="Sutton G."/>
            <person name="Sutton G.G."/>
            <person name="Tao W."/>
            <person name="Teichmann S."/>
            <person name="Tobari Y.N."/>
            <person name="Tomimura Y."/>
            <person name="Tsolas J.M."/>
            <person name="Valente V.L."/>
            <person name="Venter E."/>
            <person name="Venter J.C."/>
            <person name="Vicario S."/>
            <person name="Vieira F.G."/>
            <person name="Vilella A.J."/>
            <person name="Villasante A."/>
            <person name="Walenz B."/>
            <person name="Wang J."/>
            <person name="Wasserman M."/>
            <person name="Watts T."/>
            <person name="Wilson D."/>
            <person name="Wilson R.K."/>
            <person name="Wing R.A."/>
            <person name="Wolfner M.F."/>
            <person name="Wong A."/>
            <person name="Wong G.K."/>
            <person name="Wu C.I."/>
            <person name="Wu G."/>
            <person name="Yamamoto D."/>
            <person name="Yang H.P."/>
            <person name="Yang S.P."/>
            <person name="Yorke J.A."/>
            <person name="Yoshida K."/>
            <person name="Zdobnov E."/>
            <person name="Zhang P."/>
            <person name="Zhang Y."/>
            <person name="Zimin A.V."/>
            <person name="Baldwin J."/>
            <person name="Abdouelleil A."/>
            <person name="Abdulkadir J."/>
            <person name="Abebe A."/>
            <person name="Abera B."/>
            <person name="Abreu J."/>
            <person name="Acer S.C."/>
            <person name="Aftuck L."/>
            <person name="Alexander A."/>
            <person name="An P."/>
            <person name="Anderson E."/>
            <person name="Anderson S."/>
            <person name="Arachi H."/>
            <person name="Azer M."/>
            <person name="Bachantsang P."/>
            <person name="Barry A."/>
            <person name="Bayul T."/>
            <person name="Berlin A."/>
            <person name="Bessette D."/>
            <person name="Bloom T."/>
            <person name="Blye J."/>
            <person name="Boguslavskiy L."/>
            <person name="Bonnet C."/>
            <person name="Boukhgalter B."/>
            <person name="Bourzgui I."/>
            <person name="Brown A."/>
            <person name="Cahill P."/>
            <person name="Channer S."/>
            <person name="Cheshatsang Y."/>
            <person name="Chuda L."/>
            <person name="Citroen M."/>
            <person name="Collymore A."/>
            <person name="Cooke P."/>
            <person name="Costello M."/>
            <person name="D'Aco K."/>
            <person name="Daza R."/>
            <person name="De Haan G."/>
            <person name="DeGray S."/>
            <person name="DeMaso C."/>
            <person name="Dhargay N."/>
            <person name="Dooley K."/>
            <person name="Dooley E."/>
            <person name="Doricent M."/>
            <person name="Dorje P."/>
            <person name="Dorjee K."/>
            <person name="Dupes A."/>
            <person name="Elong R."/>
            <person name="Falk J."/>
            <person name="Farina A."/>
            <person name="Faro S."/>
            <person name="Ferguson D."/>
            <person name="Fisher S."/>
            <person name="Foley C.D."/>
            <person name="Franke A."/>
            <person name="Friedrich D."/>
            <person name="Gadbois L."/>
            <person name="Gearin G."/>
            <person name="Gearin C.R."/>
            <person name="Giannoukos G."/>
            <person name="Goode T."/>
            <person name="Graham J."/>
            <person name="Grandbois E."/>
            <person name="Grewal S."/>
            <person name="Gyaltsen K."/>
            <person name="Hafez N."/>
            <person name="Hagos B."/>
            <person name="Hall J."/>
            <person name="Henson C."/>
            <person name="Hollinger A."/>
            <person name="Honan T."/>
            <person name="Huard M.D."/>
            <person name="Hughes L."/>
            <person name="Hurhula B."/>
            <person name="Husby M.E."/>
            <person name="Kamat A."/>
            <person name="Kanga B."/>
            <person name="Kashin S."/>
            <person name="Khazanovich D."/>
            <person name="Kisner P."/>
            <person name="Lance K."/>
            <person name="Lara M."/>
            <person name="Lee W."/>
            <person name="Lennon N."/>
            <person name="Letendre F."/>
            <person name="LeVine R."/>
            <person name="Lipovsky A."/>
            <person name="Liu X."/>
            <person name="Liu J."/>
            <person name="Liu S."/>
            <person name="Lokyitsang T."/>
            <person name="Lokyitsang Y."/>
            <person name="Lubonja R."/>
            <person name="Lui A."/>
            <person name="MacDonald P."/>
            <person name="Magnisalis V."/>
            <person name="Maru K."/>
            <person name="Matthews C."/>
            <person name="McCusker W."/>
            <person name="McDonough S."/>
            <person name="Mehta T."/>
            <person name="Meldrim J."/>
            <person name="Meneus L."/>
            <person name="Mihai O."/>
            <person name="Mihalev A."/>
            <person name="Mihova T."/>
            <person name="Mittelman R."/>
            <person name="Mlenga V."/>
            <person name="Montmayeur A."/>
            <person name="Mulrain L."/>
            <person name="Navidi A."/>
            <person name="Naylor J."/>
            <person name="Negash T."/>
            <person name="Nguyen T."/>
            <person name="Nguyen N."/>
            <person name="Nicol R."/>
            <person name="Norbu C."/>
            <person name="Norbu N."/>
            <person name="Novod N."/>
            <person name="O'Neill B."/>
            <person name="Osman S."/>
            <person name="Markiewicz E."/>
            <person name="Oyono O.L."/>
            <person name="Patti C."/>
            <person name="Phunkhang P."/>
            <person name="Pierre F."/>
            <person name="Priest M."/>
            <person name="Raghuraman S."/>
            <person name="Rege F."/>
            <person name="Reyes R."/>
            <person name="Rise C."/>
            <person name="Rogov P."/>
            <person name="Ross K."/>
            <person name="Ryan E."/>
            <person name="Settipalli S."/>
            <person name="Shea T."/>
            <person name="Sherpa N."/>
            <person name="Shi L."/>
            <person name="Shih D."/>
            <person name="Sparrow T."/>
            <person name="Spaulding J."/>
            <person name="Stalker J."/>
            <person name="Stange-Thomann N."/>
            <person name="Stavropoulos S."/>
            <person name="Stone C."/>
            <person name="Strader C."/>
            <person name="Tesfaye S."/>
            <person name="Thomson T."/>
            <person name="Thoulutsang Y."/>
            <person name="Thoulutsang D."/>
            <person name="Topham K."/>
            <person name="Topping I."/>
            <person name="Tsamla T."/>
            <person name="Vassiliev H."/>
            <person name="Vo A."/>
            <person name="Wangchuk T."/>
            <person name="Wangdi T."/>
            <person name="Weiand M."/>
            <person name="Wilkinson J."/>
            <person name="Wilson A."/>
            <person name="Yadav S."/>
            <person name="Young G."/>
            <person name="Yu Q."/>
            <person name="Zembek L."/>
            <person name="Zhong D."/>
            <person name="Zimmer A."/>
            <person name="Zwirko Z."/>
            <person name="Jaffe D.B."/>
            <person name="Alvarez P."/>
            <person name="Brockman W."/>
            <person name="Butler J."/>
            <person name="Chin C."/>
            <person name="Gnerre S."/>
            <person name="Grabherr M."/>
            <person name="Kleber M."/>
            <person name="Mauceli E."/>
            <person name="MacCallum I."/>
        </authorList>
    </citation>
    <scope>NUCLEOTIDE SEQUENCE [LARGE SCALE GENOMIC DNA]</scope>
    <source>
        <strain evidence="12">Tucson 14030-0811.24</strain>
    </source>
</reference>
<sequence length="948" mass="103676">MSKVLSPQTARRVGDSVGVGVAPGAGGKGGAAPGIATTTTNNNNSNKSKGNMDDYTCSSSSSILEFLAKEQDCNGVTGIAGIGGGGEVDPESIFREVSRLSDSSDMRSVDELLLEAERLIQKQLRLGRIGATGGGDDSDDVNQDVATARRQGQSTPLSPSPLSSPHSTIRLNKRFTRRIEMDQKKTTTATTTPSPSVFVKSISSSAGTSITTIVSPQKDGAAANQNNNFSTFVDNLPSESIISEESTPKDMHNRTETLTQLQLHTDNTDDDEDTMEDLTEAENDVEAIIRRNSTSAAIAGAQRGQQHFPIKPIKPMASYCEKAVGSSPKHLVSTLSSPIESMMSCSAANVSREHALKHEIEQLQEQLKDTEERLASIRLQSDSLSQTQRSLREHNSRLQEESEMLKLDVQHLNECAGVLRSELQAARRDRAEALQMQNSLRAELDEVQQERKRAADGKEKDAKVIQDLQRQCREMERILMRKHPDSVSALIVASKSPGICSLNDQENLNSRKLLEQRIAQLESDAKEQDSKAQQILANVQARFNSVQAKYETHIADLETQVLSLQEINTKLNEQIESQVRTLDRYMQHRADRFYNNCTQTEETTTAATEGDALHTAGSLAVTGYQPNSTAINTTTTETQTTPGSRRDHATNTIGCTTTHVHGHGQAHSASSSTSSTANSTPNTSRPNSKQSGQHRRPPAIVVGGSIASKLPISQSESTLSLLTTGSGNGGGASGSAKDDTAHLLSSVRSMRVDLAIKNKAMQRLTRELDDCKKTIKKLQRERGPGNGAGGGSKLPQSSGSSLINSSGLSQRRGGYDHHYYHHDHIPATTENQALKEAQNKYRLLEADYKTLHDKRLQDLKTLQSAHERELASCNDAVRILQQRLNERDEATQKRRKVPVDYYALKAKVSLLERRHSEREERLHILVDALSKGRLNGALEDLLQDNNNK</sequence>
<evidence type="ECO:0000256" key="2">
    <source>
        <dbReference type="ARBA" id="ARBA00009485"/>
    </source>
</evidence>
<evidence type="ECO:0000256" key="8">
    <source>
        <dbReference type="ARBA" id="ARBA00023212"/>
    </source>
</evidence>
<feature type="compositionally biased region" description="Low complexity" evidence="10">
    <location>
        <begin position="33"/>
        <end position="47"/>
    </location>
</feature>
<dbReference type="FunCoup" id="B4NC31">
    <property type="interactions" value="25"/>
</dbReference>
<evidence type="ECO:0000256" key="10">
    <source>
        <dbReference type="SAM" id="MobiDB-lite"/>
    </source>
</evidence>
<dbReference type="HOGENOM" id="CLU_015208_1_0_1"/>
<comment type="similarity">
    <text evidence="2">Belongs to the CEP162 family.</text>
</comment>
<keyword evidence="7 9" id="KW-0175">Coiled coil</keyword>
<protein>
    <recommendedName>
        <fullName evidence="3">Centrosomal protein of 162 kDa</fullName>
    </recommendedName>
</protein>
<dbReference type="eggNOG" id="ENOG502QSPF">
    <property type="taxonomic scope" value="Eukaryota"/>
</dbReference>
<feature type="region of interest" description="Disordered" evidence="10">
    <location>
        <begin position="1"/>
        <end position="47"/>
    </location>
</feature>
<feature type="compositionally biased region" description="Low complexity" evidence="10">
    <location>
        <begin position="154"/>
        <end position="168"/>
    </location>
</feature>
<dbReference type="InParanoid" id="B4NC31"/>
<accession>B4NC31</accession>
<dbReference type="GO" id="GO:0005879">
    <property type="term" value="C:axonemal microtubule"/>
    <property type="evidence" value="ECO:0007669"/>
    <property type="project" value="TreeGrafter"/>
</dbReference>
<gene>
    <name evidence="11" type="primary">Dwil\GK25152</name>
    <name evidence="11" type="ORF">Dwil_GK25152</name>
</gene>
<keyword evidence="5" id="KW-0493">Microtubule</keyword>
<evidence type="ECO:0000256" key="9">
    <source>
        <dbReference type="SAM" id="Coils"/>
    </source>
</evidence>
<evidence type="ECO:0000313" key="12">
    <source>
        <dbReference type="Proteomes" id="UP000007798"/>
    </source>
</evidence>
<dbReference type="AlphaFoldDB" id="B4NC31"/>
<feature type="compositionally biased region" description="Low complexity" evidence="10">
    <location>
        <begin position="668"/>
        <end position="688"/>
    </location>
</feature>
<dbReference type="PANTHER" id="PTHR34031">
    <property type="entry name" value="CENTROSOMAL PROTEIN OF 162 KDA"/>
    <property type="match status" value="1"/>
</dbReference>
<evidence type="ECO:0000256" key="7">
    <source>
        <dbReference type="ARBA" id="ARBA00023054"/>
    </source>
</evidence>
<feature type="coiled-coil region" evidence="9">
    <location>
        <begin position="827"/>
        <end position="854"/>
    </location>
</feature>
<feature type="coiled-coil region" evidence="9">
    <location>
        <begin position="511"/>
        <end position="574"/>
    </location>
</feature>
<dbReference type="EMBL" id="CH964239">
    <property type="protein sequence ID" value="EDW82390.2"/>
    <property type="molecule type" value="Genomic_DNA"/>
</dbReference>
<feature type="compositionally biased region" description="Low complexity" evidence="10">
    <location>
        <begin position="797"/>
        <end position="809"/>
    </location>
</feature>
<dbReference type="SMR" id="B4NC31"/>
<feature type="region of interest" description="Disordered" evidence="10">
    <location>
        <begin position="624"/>
        <end position="697"/>
    </location>
</feature>
<evidence type="ECO:0000256" key="5">
    <source>
        <dbReference type="ARBA" id="ARBA00022701"/>
    </source>
</evidence>
<keyword evidence="12" id="KW-1185">Reference proteome</keyword>
<dbReference type="GO" id="GO:0005814">
    <property type="term" value="C:centriole"/>
    <property type="evidence" value="ECO:0007669"/>
    <property type="project" value="UniProtKB-SubCell"/>
</dbReference>
<feature type="coiled-coil region" evidence="9">
    <location>
        <begin position="353"/>
        <end position="478"/>
    </location>
</feature>
<feature type="region of interest" description="Disordered" evidence="10">
    <location>
        <begin position="147"/>
        <end position="169"/>
    </location>
</feature>
<dbReference type="InterPro" id="IPR038774">
    <property type="entry name" value="CEP162-like"/>
</dbReference>
<dbReference type="PANTHER" id="PTHR34031:SF1">
    <property type="entry name" value="CENTROSOMAL PROTEIN OF 162 KDA"/>
    <property type="match status" value="1"/>
</dbReference>
<evidence type="ECO:0000256" key="3">
    <source>
        <dbReference type="ARBA" id="ARBA00021406"/>
    </source>
</evidence>
<comment type="subcellular location">
    <subcellularLocation>
        <location evidence="1">Cytoplasm</location>
        <location evidence="1">Cytoskeleton</location>
        <location evidence="1">Microtubule organizing center</location>
        <location evidence="1">Centrosome</location>
        <location evidence="1">Centriole</location>
    </subcellularLocation>
</comment>
<feature type="compositionally biased region" description="Polar residues" evidence="10">
    <location>
        <begin position="650"/>
        <end position="659"/>
    </location>
</feature>
<dbReference type="GO" id="GO:0060271">
    <property type="term" value="P:cilium assembly"/>
    <property type="evidence" value="ECO:0007669"/>
    <property type="project" value="TreeGrafter"/>
</dbReference>
<keyword evidence="4" id="KW-0963">Cytoplasm</keyword>
<organism evidence="11 12">
    <name type="scientific">Drosophila willistoni</name>
    <name type="common">Fruit fly</name>
    <dbReference type="NCBI Taxonomy" id="7260"/>
    <lineage>
        <taxon>Eukaryota</taxon>
        <taxon>Metazoa</taxon>
        <taxon>Ecdysozoa</taxon>
        <taxon>Arthropoda</taxon>
        <taxon>Hexapoda</taxon>
        <taxon>Insecta</taxon>
        <taxon>Pterygota</taxon>
        <taxon>Neoptera</taxon>
        <taxon>Endopterygota</taxon>
        <taxon>Diptera</taxon>
        <taxon>Brachycera</taxon>
        <taxon>Muscomorpha</taxon>
        <taxon>Ephydroidea</taxon>
        <taxon>Drosophilidae</taxon>
        <taxon>Drosophila</taxon>
        <taxon>Sophophora</taxon>
    </lineage>
</organism>
<evidence type="ECO:0000256" key="6">
    <source>
        <dbReference type="ARBA" id="ARBA00022794"/>
    </source>
</evidence>
<feature type="compositionally biased region" description="Gly residues" evidence="10">
    <location>
        <begin position="21"/>
        <end position="32"/>
    </location>
</feature>
<keyword evidence="6" id="KW-0970">Cilium biogenesis/degradation</keyword>
<feature type="compositionally biased region" description="Low complexity" evidence="10">
    <location>
        <begin position="629"/>
        <end position="641"/>
    </location>
</feature>
<keyword evidence="8" id="KW-0206">Cytoskeleton</keyword>
<proteinExistence type="inferred from homology"/>
<evidence type="ECO:0000313" key="11">
    <source>
        <dbReference type="EMBL" id="EDW82390.2"/>
    </source>
</evidence>
<dbReference type="OrthoDB" id="2157184at2759"/>
<name>B4NC31_DROWI</name>